<proteinExistence type="predicted"/>
<reference evidence="3 4" key="1">
    <citation type="submission" date="2024-07" db="EMBL/GenBank/DDBJ databases">
        <title>Novosphingobium kalidii RD2P27.</title>
        <authorList>
            <person name="Sun J.-Q."/>
        </authorList>
    </citation>
    <scope>NUCLEOTIDE SEQUENCE [LARGE SCALE GENOMIC DNA]</scope>
    <source>
        <strain evidence="3 4">RD2P27</strain>
    </source>
</reference>
<accession>A0ABV2D078</accession>
<dbReference type="RefSeq" id="WP_353983535.1">
    <property type="nucleotide sequence ID" value="NZ_JBEWLY010000010.1"/>
</dbReference>
<comment type="caution">
    <text evidence="3">The sequence shown here is derived from an EMBL/GenBank/DDBJ whole genome shotgun (WGS) entry which is preliminary data.</text>
</comment>
<keyword evidence="4" id="KW-1185">Reference proteome</keyword>
<organism evidence="3 4">
    <name type="scientific">Novosphingobium kalidii</name>
    <dbReference type="NCBI Taxonomy" id="3230299"/>
    <lineage>
        <taxon>Bacteria</taxon>
        <taxon>Pseudomonadati</taxon>
        <taxon>Pseudomonadota</taxon>
        <taxon>Alphaproteobacteria</taxon>
        <taxon>Sphingomonadales</taxon>
        <taxon>Sphingomonadaceae</taxon>
        <taxon>Novosphingobium</taxon>
    </lineage>
</organism>
<name>A0ABV2D078_9SPHN</name>
<evidence type="ECO:0000256" key="1">
    <source>
        <dbReference type="SAM" id="Phobius"/>
    </source>
</evidence>
<keyword evidence="1" id="KW-0472">Membrane</keyword>
<keyword evidence="1" id="KW-0812">Transmembrane</keyword>
<gene>
    <name evidence="3" type="ORF">ABVV53_06255</name>
</gene>
<feature type="transmembrane region" description="Helical" evidence="1">
    <location>
        <begin position="12"/>
        <end position="32"/>
    </location>
</feature>
<feature type="domain" description="TadE-like" evidence="2">
    <location>
        <begin position="11"/>
        <end position="53"/>
    </location>
</feature>
<evidence type="ECO:0000313" key="3">
    <source>
        <dbReference type="EMBL" id="MET1755059.1"/>
    </source>
</evidence>
<dbReference type="InterPro" id="IPR012495">
    <property type="entry name" value="TadE-like_dom"/>
</dbReference>
<sequence>MLRQIRQEERGATIIEFAIVAPAFIALLLAIIQTSIIYFVQHGLETAAEKAARIIYTGQVQKQGLTASAYKTQVCEFLPAFLSCDSLFIDVRHTIDFASAGTATPTLSYDASGNPSNIKFDPGTAGAIVVTKLMYQWPVLGAPLNLGVSKDSSGKHIIVATQVSKTEPY</sequence>
<protein>
    <submittedName>
        <fullName evidence="3">TadE/TadG family type IV pilus assembly protein</fullName>
    </submittedName>
</protein>
<keyword evidence="1" id="KW-1133">Transmembrane helix</keyword>
<evidence type="ECO:0000313" key="4">
    <source>
        <dbReference type="Proteomes" id="UP001548713"/>
    </source>
</evidence>
<dbReference type="Pfam" id="PF07811">
    <property type="entry name" value="TadE"/>
    <property type="match status" value="1"/>
</dbReference>
<dbReference type="EMBL" id="JBEWLY010000010">
    <property type="protein sequence ID" value="MET1755059.1"/>
    <property type="molecule type" value="Genomic_DNA"/>
</dbReference>
<dbReference type="Proteomes" id="UP001548713">
    <property type="component" value="Unassembled WGS sequence"/>
</dbReference>
<evidence type="ECO:0000259" key="2">
    <source>
        <dbReference type="Pfam" id="PF07811"/>
    </source>
</evidence>